<sequence length="154" mass="17752">MILKKKTRNRRSSSFVITTKQQATSLMPSNKAIKNRGVERTTEHTFAVQQKSLRTTNCKCRNLIFARSNPAYLNGEEMMKSSLGQVGGEDSTHAKQCRERGLANITTTLHLKMFPIDQKDKKCRQVQFTADWKQLRGARRLATLRYHARRTYCT</sequence>
<dbReference type="AlphaFoldDB" id="A0A4V6I8M5"/>
<dbReference type="EMBL" id="CM016762">
    <property type="protein sequence ID" value="TMS38853.1"/>
    <property type="molecule type" value="Genomic_DNA"/>
</dbReference>
<evidence type="ECO:0000313" key="2">
    <source>
        <dbReference type="Proteomes" id="UP000298663"/>
    </source>
</evidence>
<reference evidence="1 2" key="2">
    <citation type="journal article" date="2019" name="G3 (Bethesda)">
        <title>Hybrid Assembly of the Genome of the Entomopathogenic Nematode Steinernema carpocapsae Identifies the X-Chromosome.</title>
        <authorList>
            <person name="Serra L."/>
            <person name="Macchietto M."/>
            <person name="Macias-Munoz A."/>
            <person name="McGill C.J."/>
            <person name="Rodriguez I.M."/>
            <person name="Rodriguez B."/>
            <person name="Murad R."/>
            <person name="Mortazavi A."/>
        </authorList>
    </citation>
    <scope>NUCLEOTIDE SEQUENCE [LARGE SCALE GENOMIC DNA]</scope>
    <source>
        <strain evidence="1 2">ALL</strain>
    </source>
</reference>
<evidence type="ECO:0000313" key="1">
    <source>
        <dbReference type="EMBL" id="TMS38853.1"/>
    </source>
</evidence>
<name>A0A4V6I8M5_STECR</name>
<dbReference type="Proteomes" id="UP000298663">
    <property type="component" value="Chromosome X"/>
</dbReference>
<reference evidence="1 2" key="1">
    <citation type="journal article" date="2015" name="Genome Biol.">
        <title>Comparative genomics of Steinernema reveals deeply conserved gene regulatory networks.</title>
        <authorList>
            <person name="Dillman A.R."/>
            <person name="Macchietto M."/>
            <person name="Porter C.F."/>
            <person name="Rogers A."/>
            <person name="Williams B."/>
            <person name="Antoshechkin I."/>
            <person name="Lee M.M."/>
            <person name="Goodwin Z."/>
            <person name="Lu X."/>
            <person name="Lewis E.E."/>
            <person name="Goodrich-Blair H."/>
            <person name="Stock S.P."/>
            <person name="Adams B.J."/>
            <person name="Sternberg P.W."/>
            <person name="Mortazavi A."/>
        </authorList>
    </citation>
    <scope>NUCLEOTIDE SEQUENCE [LARGE SCALE GENOMIC DNA]</scope>
    <source>
        <strain evidence="1 2">ALL</strain>
    </source>
</reference>
<dbReference type="EMBL" id="AZBU02000001">
    <property type="protein sequence ID" value="TMS38853.1"/>
    <property type="molecule type" value="Genomic_DNA"/>
</dbReference>
<protein>
    <submittedName>
        <fullName evidence="1">Uncharacterized protein</fullName>
    </submittedName>
</protein>
<keyword evidence="2" id="KW-1185">Reference proteome</keyword>
<accession>A0A4V6I8M5</accession>
<gene>
    <name evidence="1" type="ORF">L596_005487</name>
</gene>
<organism evidence="1 2">
    <name type="scientific">Steinernema carpocapsae</name>
    <name type="common">Entomopathogenic nematode</name>
    <dbReference type="NCBI Taxonomy" id="34508"/>
    <lineage>
        <taxon>Eukaryota</taxon>
        <taxon>Metazoa</taxon>
        <taxon>Ecdysozoa</taxon>
        <taxon>Nematoda</taxon>
        <taxon>Chromadorea</taxon>
        <taxon>Rhabditida</taxon>
        <taxon>Tylenchina</taxon>
        <taxon>Panagrolaimomorpha</taxon>
        <taxon>Strongyloidoidea</taxon>
        <taxon>Steinernematidae</taxon>
        <taxon>Steinernema</taxon>
    </lineage>
</organism>
<comment type="caution">
    <text evidence="1">The sequence shown here is derived from an EMBL/GenBank/DDBJ whole genome shotgun (WGS) entry which is preliminary data.</text>
</comment>
<proteinExistence type="predicted"/>